<comment type="caution">
    <text evidence="4">The sequence shown here is derived from an EMBL/GenBank/DDBJ whole genome shotgun (WGS) entry which is preliminary data.</text>
</comment>
<dbReference type="GO" id="GO:0000155">
    <property type="term" value="F:phosphorelay sensor kinase activity"/>
    <property type="evidence" value="ECO:0007669"/>
    <property type="project" value="InterPro"/>
</dbReference>
<feature type="transmembrane region" description="Helical" evidence="2">
    <location>
        <begin position="90"/>
        <end position="109"/>
    </location>
</feature>
<dbReference type="Gene3D" id="3.30.565.10">
    <property type="entry name" value="Histidine kinase-like ATPase, C-terminal domain"/>
    <property type="match status" value="1"/>
</dbReference>
<feature type="domain" description="Signal transduction histidine kinase internal region" evidence="3">
    <location>
        <begin position="192"/>
        <end position="269"/>
    </location>
</feature>
<dbReference type="OrthoDB" id="2514702at2"/>
<feature type="transmembrane region" description="Helical" evidence="2">
    <location>
        <begin position="129"/>
        <end position="150"/>
    </location>
</feature>
<feature type="transmembrane region" description="Helical" evidence="2">
    <location>
        <begin position="156"/>
        <end position="177"/>
    </location>
</feature>
<protein>
    <submittedName>
        <fullName evidence="4">Sensor histidine kinase</fullName>
    </submittedName>
</protein>
<keyword evidence="2" id="KW-0472">Membrane</keyword>
<keyword evidence="4" id="KW-0808">Transferase</keyword>
<evidence type="ECO:0000256" key="1">
    <source>
        <dbReference type="SAM" id="MobiDB-lite"/>
    </source>
</evidence>
<name>A0A437K1C7_9BURK</name>
<keyword evidence="2" id="KW-1133">Transmembrane helix</keyword>
<sequence length="379" mass="40707">MRTDPHAADPFPETRPPSVWPSTLRPGEARLSSTFAESRFDPLAEERARAEAHAAVAFDVCHPGLALRAVLGVQVVLAIGTLVARGAAGWPAFGGTAFAGLLGTLLWLLPVCALKQPLRRLPAPARAGVALLLGALAALAGQAPGWWLQIVAAPDAAHVLGVALAGAGLAGLLWAWLDLRARIWAPVDARVRLAELQSRIRPHFLFNALNTALALVRHDPLRAEQVLQNLGDLFRAALADAGASISLDEELALARAYLAIEQVRFGHRLRLEWQVDTGVGRARVPPLMLQPLVENAVRHGVEPSARGAQVVVRAALQRGQVVVEVINTLPDEPALPGTEGHGMALHNVRERLRLLHDVAAHFETWRAEGQHHARVVIPL</sequence>
<keyword evidence="5" id="KW-1185">Reference proteome</keyword>
<dbReference type="RefSeq" id="WP_128195947.1">
    <property type="nucleotide sequence ID" value="NZ_SACT01000001.1"/>
</dbReference>
<proteinExistence type="predicted"/>
<dbReference type="PANTHER" id="PTHR34220:SF7">
    <property type="entry name" value="SENSOR HISTIDINE KINASE YPDA"/>
    <property type="match status" value="1"/>
</dbReference>
<dbReference type="SUPFAM" id="SSF55874">
    <property type="entry name" value="ATPase domain of HSP90 chaperone/DNA topoisomerase II/histidine kinase"/>
    <property type="match status" value="1"/>
</dbReference>
<feature type="region of interest" description="Disordered" evidence="1">
    <location>
        <begin position="1"/>
        <end position="23"/>
    </location>
</feature>
<gene>
    <name evidence="4" type="ORF">ENE75_04330</name>
</gene>
<evidence type="ECO:0000313" key="4">
    <source>
        <dbReference type="EMBL" id="RVT54100.1"/>
    </source>
</evidence>
<dbReference type="InterPro" id="IPR010559">
    <property type="entry name" value="Sig_transdc_His_kin_internal"/>
</dbReference>
<evidence type="ECO:0000313" key="5">
    <source>
        <dbReference type="Proteomes" id="UP000288178"/>
    </source>
</evidence>
<organism evidence="4 5">
    <name type="scientific">Rubrivivax albus</name>
    <dbReference type="NCBI Taxonomy" id="2499835"/>
    <lineage>
        <taxon>Bacteria</taxon>
        <taxon>Pseudomonadati</taxon>
        <taxon>Pseudomonadota</taxon>
        <taxon>Betaproteobacteria</taxon>
        <taxon>Burkholderiales</taxon>
        <taxon>Sphaerotilaceae</taxon>
        <taxon>Rubrivivax</taxon>
    </lineage>
</organism>
<dbReference type="EMBL" id="SACT01000001">
    <property type="protein sequence ID" value="RVT54100.1"/>
    <property type="molecule type" value="Genomic_DNA"/>
</dbReference>
<keyword evidence="4" id="KW-0418">Kinase</keyword>
<evidence type="ECO:0000256" key="2">
    <source>
        <dbReference type="SAM" id="Phobius"/>
    </source>
</evidence>
<dbReference type="Proteomes" id="UP000288178">
    <property type="component" value="Unassembled WGS sequence"/>
</dbReference>
<feature type="transmembrane region" description="Helical" evidence="2">
    <location>
        <begin position="65"/>
        <end position="84"/>
    </location>
</feature>
<dbReference type="InterPro" id="IPR036890">
    <property type="entry name" value="HATPase_C_sf"/>
</dbReference>
<dbReference type="InterPro" id="IPR050640">
    <property type="entry name" value="Bact_2-comp_sensor_kinase"/>
</dbReference>
<evidence type="ECO:0000259" key="3">
    <source>
        <dbReference type="Pfam" id="PF06580"/>
    </source>
</evidence>
<keyword evidence="2" id="KW-0812">Transmembrane</keyword>
<dbReference type="AlphaFoldDB" id="A0A437K1C7"/>
<accession>A0A437K1C7</accession>
<dbReference type="PANTHER" id="PTHR34220">
    <property type="entry name" value="SENSOR HISTIDINE KINASE YPDA"/>
    <property type="match status" value="1"/>
</dbReference>
<dbReference type="Pfam" id="PF06580">
    <property type="entry name" value="His_kinase"/>
    <property type="match status" value="1"/>
</dbReference>
<reference evidence="4 5" key="1">
    <citation type="submission" date="2019-01" db="EMBL/GenBank/DDBJ databases">
        <authorList>
            <person name="Chen W.-M."/>
        </authorList>
    </citation>
    <scope>NUCLEOTIDE SEQUENCE [LARGE SCALE GENOMIC DNA]</scope>
    <source>
        <strain evidence="4 5">ICH-3</strain>
    </source>
</reference>
<dbReference type="GO" id="GO:0016020">
    <property type="term" value="C:membrane"/>
    <property type="evidence" value="ECO:0007669"/>
    <property type="project" value="InterPro"/>
</dbReference>